<dbReference type="EMBL" id="JBCGDP010000009">
    <property type="protein sequence ID" value="MEM0577023.1"/>
    <property type="molecule type" value="Genomic_DNA"/>
</dbReference>
<name>A0ABU9NQT2_9FLAO</name>
<dbReference type="Proteomes" id="UP001468798">
    <property type="component" value="Unassembled WGS sequence"/>
</dbReference>
<keyword evidence="1" id="KW-1133">Transmembrane helix</keyword>
<sequence>MKTLLFTNWHLMRWIRLAFALFLFGEAYATREWFFIVFGLFFLLQALFNWGCGANGCAIPKK</sequence>
<keyword evidence="1" id="KW-0812">Transmembrane</keyword>
<proteinExistence type="predicted"/>
<dbReference type="RefSeq" id="WP_159684175.1">
    <property type="nucleotide sequence ID" value="NZ_JBCGDP010000009.1"/>
</dbReference>
<gene>
    <name evidence="2" type="ORF">WFZ86_10985</name>
</gene>
<organism evidence="2 3">
    <name type="scientific">Flavobacterium polysaccharolyticum</name>
    <dbReference type="NCBI Taxonomy" id="3133148"/>
    <lineage>
        <taxon>Bacteria</taxon>
        <taxon>Pseudomonadati</taxon>
        <taxon>Bacteroidota</taxon>
        <taxon>Flavobacteriia</taxon>
        <taxon>Flavobacteriales</taxon>
        <taxon>Flavobacteriaceae</taxon>
        <taxon>Flavobacterium</taxon>
    </lineage>
</organism>
<accession>A0ABU9NQT2</accession>
<reference evidence="2 3" key="1">
    <citation type="submission" date="2024-03" db="EMBL/GenBank/DDBJ databases">
        <title>Two novel species of the genus Flavobacterium exhibiting potentially degradation of complex polysaccharides.</title>
        <authorList>
            <person name="Lian X."/>
        </authorList>
    </citation>
    <scope>NUCLEOTIDE SEQUENCE [LARGE SCALE GENOMIC DNA]</scope>
    <source>
        <strain evidence="2 3">N6</strain>
    </source>
</reference>
<evidence type="ECO:0000313" key="2">
    <source>
        <dbReference type="EMBL" id="MEM0577023.1"/>
    </source>
</evidence>
<keyword evidence="1" id="KW-0472">Membrane</keyword>
<feature type="transmembrane region" description="Helical" evidence="1">
    <location>
        <begin position="39"/>
        <end position="59"/>
    </location>
</feature>
<evidence type="ECO:0008006" key="4">
    <source>
        <dbReference type="Google" id="ProtNLM"/>
    </source>
</evidence>
<comment type="caution">
    <text evidence="2">The sequence shown here is derived from an EMBL/GenBank/DDBJ whole genome shotgun (WGS) entry which is preliminary data.</text>
</comment>
<evidence type="ECO:0000313" key="3">
    <source>
        <dbReference type="Proteomes" id="UP001468798"/>
    </source>
</evidence>
<evidence type="ECO:0000256" key="1">
    <source>
        <dbReference type="SAM" id="Phobius"/>
    </source>
</evidence>
<keyword evidence="3" id="KW-1185">Reference proteome</keyword>
<protein>
    <recommendedName>
        <fullName evidence="4">DUF2892 domain-containing protein</fullName>
    </recommendedName>
</protein>